<dbReference type="Pfam" id="PF07195">
    <property type="entry name" value="FliD_C"/>
    <property type="match status" value="1"/>
</dbReference>
<comment type="similarity">
    <text evidence="1 5">Belongs to the FliD family.</text>
</comment>
<keyword evidence="9" id="KW-1185">Reference proteome</keyword>
<sequence length="441" mass="44137">MASGLDTESIISSMMAVEGNGKVRLQLRQAAAQARQDGWNEVKGKLSALQTAAVALRSAATWGETQTVESSDTTKITARQIAGAAPGGVRLEVGQLARAPQRTYAFTPQAGTSQLTIGSTTVDLTAGATLDDAVAAINASADAGVYAVNVGGQLVLSGKTTGAAATITASGAGLVEDTGKAKAGLDAQFTVDGVPGTASSNVVTTAVPGVELTLKAVTAGEVTVTAGAPAPNTAAITEKLKAFIDAYNATVDTVRGKLTEKRVPDASTSADARKGALFGDPALQGILSNLRGQIGAVVSGNPEATDALADLGITTGDATGSATFSADAVAGKLKLDTTKLAATLAADPTAVRRLLGGGGVDGFAQRFEGALTPATQVGGTIEGAATAAGSEVTRLKDAMSRLDSRLASREELLRKQFAALETALSRSQSQQSNLLGALGQA</sequence>
<evidence type="ECO:0000259" key="6">
    <source>
        <dbReference type="Pfam" id="PF02465"/>
    </source>
</evidence>
<keyword evidence="3" id="KW-0175">Coiled coil</keyword>
<dbReference type="InterPro" id="IPR010809">
    <property type="entry name" value="FliD_C"/>
</dbReference>
<evidence type="ECO:0000259" key="7">
    <source>
        <dbReference type="Pfam" id="PF07195"/>
    </source>
</evidence>
<dbReference type="InterPro" id="IPR003481">
    <property type="entry name" value="FliD_N"/>
</dbReference>
<feature type="domain" description="Flagellar hook-associated protein 2 C-terminal" evidence="7">
    <location>
        <begin position="186"/>
        <end position="428"/>
    </location>
</feature>
<protein>
    <recommendedName>
        <fullName evidence="5">Flagellar hook-associated protein 2</fullName>
        <shortName evidence="5">HAP2</shortName>
    </recommendedName>
    <alternativeName>
        <fullName evidence="5">Flagellar cap protein</fullName>
    </alternativeName>
</protein>
<dbReference type="InterPro" id="IPR010810">
    <property type="entry name" value="Flagellin_hook_IN_motif"/>
</dbReference>
<keyword evidence="4 5" id="KW-0975">Bacterial flagellum</keyword>
<evidence type="ECO:0000256" key="5">
    <source>
        <dbReference type="RuleBase" id="RU362066"/>
    </source>
</evidence>
<dbReference type="GO" id="GO:0009424">
    <property type="term" value="C:bacterial-type flagellum hook"/>
    <property type="evidence" value="ECO:0007669"/>
    <property type="project" value="UniProtKB-UniRule"/>
</dbReference>
<dbReference type="PANTHER" id="PTHR30288:SF0">
    <property type="entry name" value="FLAGELLAR HOOK-ASSOCIATED PROTEIN 2"/>
    <property type="match status" value="1"/>
</dbReference>
<dbReference type="GO" id="GO:0009421">
    <property type="term" value="C:bacterial-type flagellum filament cap"/>
    <property type="evidence" value="ECO:0007669"/>
    <property type="project" value="InterPro"/>
</dbReference>
<evidence type="ECO:0000256" key="4">
    <source>
        <dbReference type="ARBA" id="ARBA00023143"/>
    </source>
</evidence>
<dbReference type="InterPro" id="IPR040026">
    <property type="entry name" value="FliD"/>
</dbReference>
<proteinExistence type="inferred from homology"/>
<dbReference type="Proteomes" id="UP000240739">
    <property type="component" value="Unassembled WGS sequence"/>
</dbReference>
<dbReference type="Pfam" id="PF02465">
    <property type="entry name" value="FliD_N"/>
    <property type="match status" value="1"/>
</dbReference>
<gene>
    <name evidence="8" type="ORF">C7Y72_05725</name>
</gene>
<feature type="domain" description="Flagellar hook-associated protein 2 N-terminal" evidence="6">
    <location>
        <begin position="3"/>
        <end position="99"/>
    </location>
</feature>
<comment type="subcellular location">
    <subcellularLocation>
        <location evidence="5">Secreted</location>
    </subcellularLocation>
    <subcellularLocation>
        <location evidence="5">Bacterial flagellum</location>
    </subcellularLocation>
</comment>
<evidence type="ECO:0000313" key="8">
    <source>
        <dbReference type="EMBL" id="PTL59182.1"/>
    </source>
</evidence>
<reference evidence="8 9" key="1">
    <citation type="submission" date="2018-03" db="EMBL/GenBank/DDBJ databases">
        <title>Aquarubrobacter algicola gen. nov., sp. nov., a novel actinobacterium isolated from shallow eutrophic lake during the end of cyanobacterial harmful algal blooms.</title>
        <authorList>
            <person name="Chun S.J."/>
        </authorList>
    </citation>
    <scope>NUCLEOTIDE SEQUENCE [LARGE SCALE GENOMIC DNA]</scope>
    <source>
        <strain evidence="8 9">Seoho-28</strain>
    </source>
</reference>
<dbReference type="GO" id="GO:0071973">
    <property type="term" value="P:bacterial-type flagellum-dependent cell motility"/>
    <property type="evidence" value="ECO:0007669"/>
    <property type="project" value="TreeGrafter"/>
</dbReference>
<dbReference type="GO" id="GO:0007155">
    <property type="term" value="P:cell adhesion"/>
    <property type="evidence" value="ECO:0007669"/>
    <property type="project" value="InterPro"/>
</dbReference>
<dbReference type="GO" id="GO:0005576">
    <property type="term" value="C:extracellular region"/>
    <property type="evidence" value="ECO:0007669"/>
    <property type="project" value="UniProtKB-SubCell"/>
</dbReference>
<keyword evidence="5" id="KW-0964">Secreted</keyword>
<evidence type="ECO:0000256" key="1">
    <source>
        <dbReference type="ARBA" id="ARBA00009764"/>
    </source>
</evidence>
<comment type="function">
    <text evidence="5">Required for morphogenesis and for the elongation of the flagellar filament by facilitating polymerization of the flagellin monomers at the tip of growing filament. Forms a capping structure, which prevents flagellin subunits (transported through the central channel of the flagellum) from leaking out without polymerization at the distal end.</text>
</comment>
<accession>A0A2T4UIW6</accession>
<dbReference type="PANTHER" id="PTHR30288">
    <property type="entry name" value="FLAGELLAR CAP/ASSEMBLY PROTEIN FLID"/>
    <property type="match status" value="1"/>
</dbReference>
<organism evidence="8 9">
    <name type="scientific">Paraconexibacter algicola</name>
    <dbReference type="NCBI Taxonomy" id="2133960"/>
    <lineage>
        <taxon>Bacteria</taxon>
        <taxon>Bacillati</taxon>
        <taxon>Actinomycetota</taxon>
        <taxon>Thermoleophilia</taxon>
        <taxon>Solirubrobacterales</taxon>
        <taxon>Paraconexibacteraceae</taxon>
        <taxon>Paraconexibacter</taxon>
    </lineage>
</organism>
<evidence type="ECO:0000256" key="2">
    <source>
        <dbReference type="ARBA" id="ARBA00011255"/>
    </source>
</evidence>
<dbReference type="AlphaFoldDB" id="A0A2T4UIW6"/>
<dbReference type="Pfam" id="PF07196">
    <property type="entry name" value="Flagellin_IN"/>
    <property type="match status" value="1"/>
</dbReference>
<name>A0A2T4UIW6_9ACTN</name>
<comment type="subunit">
    <text evidence="2 5">Homopentamer.</text>
</comment>
<dbReference type="EMBL" id="PYYB01000001">
    <property type="protein sequence ID" value="PTL59182.1"/>
    <property type="molecule type" value="Genomic_DNA"/>
</dbReference>
<evidence type="ECO:0000313" key="9">
    <source>
        <dbReference type="Proteomes" id="UP000240739"/>
    </source>
</evidence>
<comment type="caution">
    <text evidence="8">The sequence shown here is derived from an EMBL/GenBank/DDBJ whole genome shotgun (WGS) entry which is preliminary data.</text>
</comment>
<evidence type="ECO:0000256" key="3">
    <source>
        <dbReference type="ARBA" id="ARBA00023054"/>
    </source>
</evidence>